<comment type="caution">
    <text evidence="1">The sequence shown here is derived from an EMBL/GenBank/DDBJ whole genome shotgun (WGS) entry which is preliminary data.</text>
</comment>
<accession>A0ACC1Q017</accession>
<name>A0ACC1Q017_9APHY</name>
<sequence length="90" mass="9879">MVHTLPAIEALESASNIQAFSYAQSYTAPLYPLETFPVEVSQSVYEAWMPEEQWSAAGVPSFSWGFLVNTPNEAGSTEDENPVIEAAHQD</sequence>
<evidence type="ECO:0000313" key="1">
    <source>
        <dbReference type="EMBL" id="KAJ3004212.1"/>
    </source>
</evidence>
<protein>
    <submittedName>
        <fullName evidence="1">Uncharacterized protein</fullName>
    </submittedName>
</protein>
<dbReference type="EMBL" id="JANSHE010001162">
    <property type="protein sequence ID" value="KAJ3004212.1"/>
    <property type="molecule type" value="Genomic_DNA"/>
</dbReference>
<organism evidence="1 2">
    <name type="scientific">Trametes sanguinea</name>
    <dbReference type="NCBI Taxonomy" id="158606"/>
    <lineage>
        <taxon>Eukaryota</taxon>
        <taxon>Fungi</taxon>
        <taxon>Dikarya</taxon>
        <taxon>Basidiomycota</taxon>
        <taxon>Agaricomycotina</taxon>
        <taxon>Agaricomycetes</taxon>
        <taxon>Polyporales</taxon>
        <taxon>Polyporaceae</taxon>
        <taxon>Trametes</taxon>
    </lineage>
</organism>
<proteinExistence type="predicted"/>
<dbReference type="Proteomes" id="UP001144978">
    <property type="component" value="Unassembled WGS sequence"/>
</dbReference>
<keyword evidence="2" id="KW-1185">Reference proteome</keyword>
<gene>
    <name evidence="1" type="ORF">NUW54_g4923</name>
</gene>
<reference evidence="1" key="1">
    <citation type="submission" date="2022-08" db="EMBL/GenBank/DDBJ databases">
        <title>Genome Sequence of Pycnoporus sanguineus.</title>
        <authorList>
            <person name="Buettner E."/>
        </authorList>
    </citation>
    <scope>NUCLEOTIDE SEQUENCE</scope>
    <source>
        <strain evidence="1">CG-C14</strain>
    </source>
</reference>
<evidence type="ECO:0000313" key="2">
    <source>
        <dbReference type="Proteomes" id="UP001144978"/>
    </source>
</evidence>